<feature type="domain" description="F5/8 type C" evidence="15">
    <location>
        <begin position="813"/>
        <end position="885"/>
    </location>
</feature>
<feature type="domain" description="Tyrosine-protein phosphatase" evidence="16">
    <location>
        <begin position="1845"/>
        <end position="2075"/>
    </location>
</feature>
<evidence type="ECO:0000256" key="14">
    <source>
        <dbReference type="SAM" id="Phobius"/>
    </source>
</evidence>
<feature type="domain" description="Tyrosine-protein phosphatase" evidence="16">
    <location>
        <begin position="2107"/>
        <end position="2321"/>
    </location>
</feature>
<gene>
    <name evidence="19" type="ORF">pdam_00020745</name>
</gene>
<dbReference type="Pfam" id="PF00102">
    <property type="entry name" value="Y_phosphatase"/>
    <property type="match status" value="2"/>
</dbReference>
<dbReference type="Gene3D" id="3.90.190.10">
    <property type="entry name" value="Protein tyrosine phosphatase superfamily"/>
    <property type="match status" value="3"/>
</dbReference>
<dbReference type="Pfam" id="PF22633">
    <property type="entry name" value="F5_F8_type_C_2"/>
    <property type="match status" value="2"/>
</dbReference>
<feature type="domain" description="F5/8 type C" evidence="15">
    <location>
        <begin position="655"/>
        <end position="803"/>
    </location>
</feature>
<feature type="domain" description="F5/8 type C" evidence="15">
    <location>
        <begin position="573"/>
        <end position="631"/>
    </location>
</feature>
<organism evidence="19 20">
    <name type="scientific">Pocillopora damicornis</name>
    <name type="common">Cauliflower coral</name>
    <name type="synonym">Millepora damicornis</name>
    <dbReference type="NCBI Taxonomy" id="46731"/>
    <lineage>
        <taxon>Eukaryota</taxon>
        <taxon>Metazoa</taxon>
        <taxon>Cnidaria</taxon>
        <taxon>Anthozoa</taxon>
        <taxon>Hexacorallia</taxon>
        <taxon>Scleractinia</taxon>
        <taxon>Astrocoeniina</taxon>
        <taxon>Pocilloporidae</taxon>
        <taxon>Pocillopora</taxon>
    </lineage>
</organism>
<dbReference type="EMBL" id="RCHS01002527">
    <property type="protein sequence ID" value="RMX46882.1"/>
    <property type="molecule type" value="Genomic_DNA"/>
</dbReference>
<dbReference type="InterPro" id="IPR006585">
    <property type="entry name" value="FTP1"/>
</dbReference>
<dbReference type="FunFam" id="2.60.40.10:FF:000028">
    <property type="entry name" value="Neuronal cell adhesion molecule"/>
    <property type="match status" value="1"/>
</dbReference>
<dbReference type="InterPro" id="IPR050713">
    <property type="entry name" value="RTP_Phos/Ushers"/>
</dbReference>
<feature type="region of interest" description="Disordered" evidence="13">
    <location>
        <begin position="1774"/>
        <end position="1806"/>
    </location>
</feature>
<dbReference type="GO" id="GO:0016020">
    <property type="term" value="C:membrane"/>
    <property type="evidence" value="ECO:0007669"/>
    <property type="project" value="UniProtKB-SubCell"/>
</dbReference>
<feature type="domain" description="Fibronectin type-III" evidence="18">
    <location>
        <begin position="1373"/>
        <end position="1472"/>
    </location>
</feature>
<keyword evidence="20" id="KW-1185">Reference proteome</keyword>
<dbReference type="InterPro" id="IPR013783">
    <property type="entry name" value="Ig-like_fold"/>
</dbReference>
<keyword evidence="7" id="KW-0106">Calcium</keyword>
<feature type="domain" description="Fibronectin type-III" evidence="18">
    <location>
        <begin position="1081"/>
        <end position="1177"/>
    </location>
</feature>
<evidence type="ECO:0000259" key="18">
    <source>
        <dbReference type="PROSITE" id="PS50853"/>
    </source>
</evidence>
<evidence type="ECO:0000256" key="13">
    <source>
        <dbReference type="SAM" id="MobiDB-lite"/>
    </source>
</evidence>
<evidence type="ECO:0000256" key="11">
    <source>
        <dbReference type="ARBA" id="ARBA00023157"/>
    </source>
</evidence>
<evidence type="ECO:0000256" key="6">
    <source>
        <dbReference type="ARBA" id="ARBA00022801"/>
    </source>
</evidence>
<keyword evidence="2 14" id="KW-0812">Transmembrane</keyword>
<dbReference type="InterPro" id="IPR008979">
    <property type="entry name" value="Galactose-bd-like_sf"/>
</dbReference>
<dbReference type="Proteomes" id="UP000275408">
    <property type="component" value="Unassembled WGS sequence"/>
</dbReference>
<dbReference type="CDD" id="cd00057">
    <property type="entry name" value="FA58C"/>
    <property type="match status" value="2"/>
</dbReference>
<keyword evidence="9 14" id="KW-1133">Transmembrane helix</keyword>
<dbReference type="OrthoDB" id="6381660at2759"/>
<dbReference type="SMART" id="SM00194">
    <property type="entry name" value="PTPc"/>
    <property type="match status" value="2"/>
</dbReference>
<dbReference type="SMART" id="SM00607">
    <property type="entry name" value="FTP"/>
    <property type="match status" value="2"/>
</dbReference>
<feature type="domain" description="F5/8 type C" evidence="15">
    <location>
        <begin position="26"/>
        <end position="172"/>
    </location>
</feature>
<dbReference type="PANTHER" id="PTHR46957">
    <property type="entry name" value="CYTOKINE RECEPTOR"/>
    <property type="match status" value="1"/>
</dbReference>
<evidence type="ECO:0000313" key="19">
    <source>
        <dbReference type="EMBL" id="RMX46882.1"/>
    </source>
</evidence>
<dbReference type="InterPro" id="IPR057598">
    <property type="entry name" value="Fn3_PTPRU"/>
</dbReference>
<dbReference type="GO" id="GO:0004725">
    <property type="term" value="F:protein tyrosine phosphatase activity"/>
    <property type="evidence" value="ECO:0007669"/>
    <property type="project" value="InterPro"/>
</dbReference>
<evidence type="ECO:0000256" key="1">
    <source>
        <dbReference type="ARBA" id="ARBA00004479"/>
    </source>
</evidence>
<dbReference type="PANTHER" id="PTHR46957:SF3">
    <property type="entry name" value="CYTOKINE RECEPTOR"/>
    <property type="match status" value="1"/>
</dbReference>
<sequence length="2334" mass="259805">MLEFDSKLYFRVAYLAFLIPLGSGVCIDLDLGLENERISDGNITASSVQNANTPAKNGRLNYTSGSSWCAGTSDTNPYLQIDLQTLHIICAVSTQGNSLADQWVKTYTLQLSINGSTWTDYKEAGQVKFFMGNDDRNSVVKHVVYELLTRYVRFLPQTHQGRVCMRTEVFGVKQMPENLALRKATAQSSTFNNTVDNVYGVSGNAVDGNPDTNFLKGSCSHTQNNNPSWWRVFMGNGDRNSVVKHVVYGLLTRYVRFLPQTYQGLVCLRTEVFGVKQKPENLALGKATTQSSTFNITADNVYGVSGNAVDGNPNTNFLKGSCSHTQNNNLSWWRVDLGSDYVDVSEVHIVNRFSQHVVTEDYKITFGGFDNVLLNSPCGGLYDFHNFTASAVCFTNPLKTGRYIGILTTKKQSLELCEVEVYSRENLAFQKPTYQHLKTLVNGTSDRAVDGNSNMNFAGESCSFVQDNPFPWWRVDLGQDEFVTEVYVVGLHDVHRLTKFEIKVGTVSSITDTSMASPKCGREVTHSLPSGVGLSFFCRPSLSGRYVTIRDVKGGESEFNLCEVEVYSEQRACHSQAIGVTSSDAIPDGSFSASSSYNNNHRPWVGRLNLNSSGWSPKTDTNPADYLQIDLLDVRPGESGFNLCEVEVYSEQRVCYSQAIGVTSRDAIPDGSFSASSSFSHNRRPSVGRLNLDSKGWVPETNNDPTDYLQIDLLYDYVICAVATQGANIVDQRTTKYKIQLSLNGTTFYFYKENNTEKVFNGNSGKNDIVKHALREYALARFIHFVPTEYYAYKTLRVEVYGVLLSTGANGGDEWITKYKIQLSLNGITFNIYRENNAEKVFNGNSGRSDIVKHGLREYTLARIIRFVPTDYHGYKSLRVEVYGVLLSTIPSQAPGNFSVTATSSTSIRASWTSLPEYARHGTITGYKLFYRQKGSVDNSVMESVSGAATLTKDFANLNKYTKYEFQVLAIGSHGEGPKSSVTVGQTLEDGKQLKLNSVFNGNSGRNDIVKHGLREYALARFIRFVPIEYNKYKALRVEVLILFSLCHIIEILQVLQKFLYRRMTIVKLIILFNTPVPSQAQGNFTVTATSSTSIRASWASLPEYARHGTIIGYRVFYRQKGSANNSVMESVIEAGILTKDFANLNKYTKYEFQVLAMGYHGEGPKSSVLVGQTLEDAPSIPSNLSPSEIKPDKQVGPKLKLTWHKPAEENGIIKSYTVFYSHDEDPHNINTETLGGNMLSYTVDVLVFYSHDEDPHNINTETLGGNKLSGATYQFHVRAATIKPGPNATLSVAINDYAPSIPSNLSHSEIMPDKQVGPKLKLTWHKPVEENGIIKSYTVFYSHDEDPHHISTETLGGNMLSYTVDVLEPSVAPNDVSFSTLNQTTFNISWLPLTRKESYSKVISYEVKMSLVSSGSRQKRSPANSKTVNTTKAFVILYDMQPCYNVYVRAYTKAGPGPYGQPLPLELIPRAPNNLRATDSQSTEMTLEWVEYSGKKSYNNSFSHEGSKDVQGATKYTLDNLVPGTKYDLRVYGISKCGNKGLPSSLEVETKIGEPLTPVVPSLTTRKVAESQAEIELWPAEQRNGPISAYQVIVLRVVDGVEELPTDYKSQLDGSNKDGLTFYVAAEIENSPLYEKPWKFTVGDGNSYGPFVNKELKRGDNYIVYQRAITNVNGYVYGDVSKVAKISVEAVVGENEKSEGSGPNAAAVAVPVVLLLLLIPAVVVAVFFYRRRKQSRQESDKREFSVTLNDVQNSPVPGSTGAVYENLNFRAGQEQQQDAVDASPPDDEELVYSQPEDGKPKPIPVNEFPSYYKQKSENGAIVLRDEFKQFSGGMQASWNVGKSNRAKNRYGNITTYDHSRVVLEKIEGDPTSDYINASYIPTYDEKTMCYIATQGPNNVTVNDFWRMIWQENCSTIVMLTNLVELGKTKCEQYWPESNSKLGAITVTLHKTAVFADYIIRTFILVKDSEKREVQQYHYLTWPDRGVPARSSALLGFRYKIHTRHQATGGPLVVHCSAGVGRTGTYIAIDAMLEGAEKIKTVFISNYVQVMRRSRPHMVQKDDQYVFLHQAVVEALTCGNTEIAPQDLRISINKLSRAASPSKNTGFGAEFKRLQFVTDCLSSEEETTTASQPSNIDKNRFPNILPLDTARVRLMSTQPDQDYINASFVDNYPQYWPGLGSARHGAITVQLLSENTSNNITSRRFSITNNEPPQKTTTVQHINFTGWVNGDSCPDSKEIIDLLTAVQQSQQQSGNGAIVFQCSDGIGRSGCVASIMSVIERVKIEQTVDVFQTIKLIRAKRPGAVNTLDRYVFCYKTILAYLDSFNAYSNFADC</sequence>
<dbReference type="PROSITE" id="PS50055">
    <property type="entry name" value="TYR_PHOSPHATASE_PTP"/>
    <property type="match status" value="2"/>
</dbReference>
<evidence type="ECO:0000259" key="15">
    <source>
        <dbReference type="PROSITE" id="PS50022"/>
    </source>
</evidence>
<dbReference type="InterPro" id="IPR000387">
    <property type="entry name" value="Tyr_Pase_dom"/>
</dbReference>
<dbReference type="InterPro" id="IPR029021">
    <property type="entry name" value="Prot-tyrosine_phosphatase-like"/>
</dbReference>
<feature type="domain" description="Fibronectin type-III" evidence="18">
    <location>
        <begin position="894"/>
        <end position="990"/>
    </location>
</feature>
<dbReference type="InterPro" id="IPR000242">
    <property type="entry name" value="PTP_cat"/>
</dbReference>
<dbReference type="PROSITE" id="PS50022">
    <property type="entry name" value="FA58C_3"/>
    <property type="match status" value="4"/>
</dbReference>
<comment type="caution">
    <text evidence="19">The sequence shown here is derived from an EMBL/GenBank/DDBJ whole genome shotgun (WGS) entry which is preliminary data.</text>
</comment>
<dbReference type="FunFam" id="3.90.190.10:FF:000062">
    <property type="entry name" value="Receptor-type tyrosine-protein phosphatase kappa"/>
    <property type="match status" value="1"/>
</dbReference>
<dbReference type="Gene3D" id="2.60.40.10">
    <property type="entry name" value="Immunoglobulins"/>
    <property type="match status" value="6"/>
</dbReference>
<name>A0A3M6TZR6_POCDA</name>
<dbReference type="InterPro" id="IPR000421">
    <property type="entry name" value="FA58C"/>
</dbReference>
<dbReference type="SMART" id="SM00231">
    <property type="entry name" value="FA58C"/>
    <property type="match status" value="2"/>
</dbReference>
<feature type="domain" description="Tyrosine specific protein phosphatases" evidence="17">
    <location>
        <begin position="1995"/>
        <end position="2066"/>
    </location>
</feature>
<evidence type="ECO:0000256" key="7">
    <source>
        <dbReference type="ARBA" id="ARBA00022837"/>
    </source>
</evidence>
<dbReference type="PROSITE" id="PS00383">
    <property type="entry name" value="TYR_PHOSPHATASE_1"/>
    <property type="match status" value="1"/>
</dbReference>
<reference evidence="19 20" key="1">
    <citation type="journal article" date="2018" name="Sci. Rep.">
        <title>Comparative analysis of the Pocillopora damicornis genome highlights role of immune system in coral evolution.</title>
        <authorList>
            <person name="Cunning R."/>
            <person name="Bay R.A."/>
            <person name="Gillette P."/>
            <person name="Baker A.C."/>
            <person name="Traylor-Knowles N."/>
        </authorList>
    </citation>
    <scope>NUCLEOTIDE SEQUENCE [LARGE SCALE GENOMIC DNA]</scope>
    <source>
        <strain evidence="19">RSMAS</strain>
        <tissue evidence="19">Whole animal</tissue>
    </source>
</reference>
<dbReference type="STRING" id="46731.A0A3M6TZR6"/>
<evidence type="ECO:0000256" key="8">
    <source>
        <dbReference type="ARBA" id="ARBA00022912"/>
    </source>
</evidence>
<protein>
    <submittedName>
        <fullName evidence="19">Uncharacterized protein</fullName>
    </submittedName>
</protein>
<keyword evidence="10 14" id="KW-0472">Membrane</keyword>
<keyword evidence="6" id="KW-0378">Hydrolase</keyword>
<dbReference type="SUPFAM" id="SSF52799">
    <property type="entry name" value="(Phosphotyrosine protein) phosphatases II"/>
    <property type="match status" value="2"/>
</dbReference>
<evidence type="ECO:0000256" key="10">
    <source>
        <dbReference type="ARBA" id="ARBA00023136"/>
    </source>
</evidence>
<dbReference type="SUPFAM" id="SSF49785">
    <property type="entry name" value="Galactose-binding domain-like"/>
    <property type="match status" value="8"/>
</dbReference>
<dbReference type="Pfam" id="PF23144">
    <property type="entry name" value="Fn3_PTPRU"/>
    <property type="match status" value="1"/>
</dbReference>
<dbReference type="PROSITE" id="PS50853">
    <property type="entry name" value="FN3"/>
    <property type="match status" value="3"/>
</dbReference>
<evidence type="ECO:0000313" key="20">
    <source>
        <dbReference type="Proteomes" id="UP000275408"/>
    </source>
</evidence>
<dbReference type="GO" id="GO:0046872">
    <property type="term" value="F:metal ion binding"/>
    <property type="evidence" value="ECO:0007669"/>
    <property type="project" value="UniProtKB-KW"/>
</dbReference>
<dbReference type="SUPFAM" id="SSF49265">
    <property type="entry name" value="Fibronectin type III"/>
    <property type="match status" value="4"/>
</dbReference>
<dbReference type="Pfam" id="PF00754">
    <property type="entry name" value="F5_F8_type_C"/>
    <property type="match status" value="2"/>
</dbReference>
<dbReference type="SMART" id="SM00404">
    <property type="entry name" value="PTPc_motif"/>
    <property type="match status" value="2"/>
</dbReference>
<evidence type="ECO:0000256" key="2">
    <source>
        <dbReference type="ARBA" id="ARBA00022692"/>
    </source>
</evidence>
<dbReference type="InterPro" id="IPR036116">
    <property type="entry name" value="FN3_sf"/>
</dbReference>
<dbReference type="InterPro" id="IPR003595">
    <property type="entry name" value="Tyr_Pase_cat"/>
</dbReference>
<dbReference type="PRINTS" id="PR00700">
    <property type="entry name" value="PRTYPHPHTASE"/>
</dbReference>
<dbReference type="PROSITE" id="PS50056">
    <property type="entry name" value="TYR_PHOSPHATASE_2"/>
    <property type="match status" value="2"/>
</dbReference>
<evidence type="ECO:0000259" key="17">
    <source>
        <dbReference type="PROSITE" id="PS50056"/>
    </source>
</evidence>
<feature type="transmembrane region" description="Helical" evidence="14">
    <location>
        <begin position="1706"/>
        <end position="1730"/>
    </location>
</feature>
<dbReference type="SMART" id="SM00060">
    <property type="entry name" value="FN3"/>
    <property type="match status" value="5"/>
</dbReference>
<keyword evidence="3" id="KW-0479">Metal-binding</keyword>
<keyword evidence="12" id="KW-0325">Glycoprotein</keyword>
<evidence type="ECO:0000256" key="12">
    <source>
        <dbReference type="ARBA" id="ARBA00023180"/>
    </source>
</evidence>
<keyword evidence="4" id="KW-0732">Signal</keyword>
<evidence type="ECO:0000256" key="5">
    <source>
        <dbReference type="ARBA" id="ARBA00022737"/>
    </source>
</evidence>
<keyword evidence="8" id="KW-0904">Protein phosphatase</keyword>
<keyword evidence="11" id="KW-1015">Disulfide bond</keyword>
<evidence type="ECO:0000259" key="16">
    <source>
        <dbReference type="PROSITE" id="PS50055"/>
    </source>
</evidence>
<dbReference type="PROSITE" id="PS01285">
    <property type="entry name" value="FA58C_1"/>
    <property type="match status" value="2"/>
</dbReference>
<feature type="domain" description="Tyrosine specific protein phosphatases" evidence="17">
    <location>
        <begin position="2237"/>
        <end position="2312"/>
    </location>
</feature>
<dbReference type="CDD" id="cd00063">
    <property type="entry name" value="FN3"/>
    <property type="match status" value="6"/>
</dbReference>
<comment type="subcellular location">
    <subcellularLocation>
        <location evidence="1">Membrane</location>
        <topology evidence="1">Single-pass type I membrane protein</topology>
    </subcellularLocation>
</comment>
<evidence type="ECO:0000256" key="9">
    <source>
        <dbReference type="ARBA" id="ARBA00022989"/>
    </source>
</evidence>
<keyword evidence="5" id="KW-0677">Repeat</keyword>
<accession>A0A3M6TZR6</accession>
<evidence type="ECO:0000256" key="3">
    <source>
        <dbReference type="ARBA" id="ARBA00022723"/>
    </source>
</evidence>
<dbReference type="Pfam" id="PF00041">
    <property type="entry name" value="fn3"/>
    <property type="match status" value="4"/>
</dbReference>
<evidence type="ECO:0000256" key="4">
    <source>
        <dbReference type="ARBA" id="ARBA00022729"/>
    </source>
</evidence>
<dbReference type="InterPro" id="IPR003961">
    <property type="entry name" value="FN3_dom"/>
</dbReference>
<dbReference type="FunFam" id="2.60.120.260:FF:000016">
    <property type="entry name" value="Contactin-associated protein-like 4 isoform 1"/>
    <property type="match status" value="1"/>
</dbReference>
<dbReference type="InterPro" id="IPR016130">
    <property type="entry name" value="Tyr_Pase_AS"/>
</dbReference>
<dbReference type="Gene3D" id="2.60.120.260">
    <property type="entry name" value="Galactose-binding domain-like"/>
    <property type="match status" value="7"/>
</dbReference>
<proteinExistence type="predicted"/>